<dbReference type="Gene3D" id="2.60.120.10">
    <property type="entry name" value="Jelly Rolls"/>
    <property type="match status" value="1"/>
</dbReference>
<reference evidence="3" key="1">
    <citation type="journal article" date="2019" name="Int. J. Syst. Evol. Microbiol.">
        <title>The Global Catalogue of Microorganisms (GCM) 10K type strain sequencing project: providing services to taxonomists for standard genome sequencing and annotation.</title>
        <authorList>
            <consortium name="The Broad Institute Genomics Platform"/>
            <consortium name="The Broad Institute Genome Sequencing Center for Infectious Disease"/>
            <person name="Wu L."/>
            <person name="Ma J."/>
        </authorList>
    </citation>
    <scope>NUCLEOTIDE SEQUENCE [LARGE SCALE GENOMIC DNA]</scope>
    <source>
        <strain evidence="3">CCUG 61484</strain>
    </source>
</reference>
<proteinExistence type="predicted"/>
<evidence type="ECO:0000313" key="2">
    <source>
        <dbReference type="EMBL" id="MFD0792714.1"/>
    </source>
</evidence>
<dbReference type="Proteomes" id="UP001597010">
    <property type="component" value="Unassembled WGS sequence"/>
</dbReference>
<keyword evidence="3" id="KW-1185">Reference proteome</keyword>
<dbReference type="RefSeq" id="WP_377111427.1">
    <property type="nucleotide sequence ID" value="NZ_JBHTHZ010000002.1"/>
</dbReference>
<organism evidence="2 3">
    <name type="scientific">Mucilaginibacter litoreus</name>
    <dbReference type="NCBI Taxonomy" id="1048221"/>
    <lineage>
        <taxon>Bacteria</taxon>
        <taxon>Pseudomonadati</taxon>
        <taxon>Bacteroidota</taxon>
        <taxon>Sphingobacteriia</taxon>
        <taxon>Sphingobacteriales</taxon>
        <taxon>Sphingobacteriaceae</taxon>
        <taxon>Mucilaginibacter</taxon>
    </lineage>
</organism>
<gene>
    <name evidence="2" type="ORF">ACFQZX_03740</name>
</gene>
<comment type="caution">
    <text evidence="2">The sequence shown here is derived from an EMBL/GenBank/DDBJ whole genome shotgun (WGS) entry which is preliminary data.</text>
</comment>
<evidence type="ECO:0000313" key="3">
    <source>
        <dbReference type="Proteomes" id="UP001597010"/>
    </source>
</evidence>
<dbReference type="EMBL" id="JBHTHZ010000002">
    <property type="protein sequence ID" value="MFD0792714.1"/>
    <property type="molecule type" value="Genomic_DNA"/>
</dbReference>
<sequence length="180" mass="20189">MKKVIINPIIKDKVTFIKTSAETGGQYTEIAVELMPGGGTPLHYHRDFAETFIVTEGHLTLQLKHGLKRTLAANESFTAEKMQPHRFFNASNQKVCFKTIITPGSPGFENSLRILYGLAEDKRTNSKGIPKNLTEMAVVSKMSNMNFGGVFRIFSPLFNMLAKRGYKNGVDKLLIARYCR</sequence>
<dbReference type="InterPro" id="IPR011051">
    <property type="entry name" value="RmlC_Cupin_sf"/>
</dbReference>
<dbReference type="InterPro" id="IPR014710">
    <property type="entry name" value="RmlC-like_jellyroll"/>
</dbReference>
<dbReference type="SUPFAM" id="SSF51182">
    <property type="entry name" value="RmlC-like cupins"/>
    <property type="match status" value="1"/>
</dbReference>
<dbReference type="Pfam" id="PF07883">
    <property type="entry name" value="Cupin_2"/>
    <property type="match status" value="1"/>
</dbReference>
<feature type="domain" description="Cupin type-2" evidence="1">
    <location>
        <begin position="32"/>
        <end position="97"/>
    </location>
</feature>
<accession>A0ABW3APE1</accession>
<dbReference type="InterPro" id="IPR013096">
    <property type="entry name" value="Cupin_2"/>
</dbReference>
<name>A0ABW3APE1_9SPHI</name>
<evidence type="ECO:0000259" key="1">
    <source>
        <dbReference type="Pfam" id="PF07883"/>
    </source>
</evidence>
<protein>
    <submittedName>
        <fullName evidence="2">Cupin domain-containing protein</fullName>
    </submittedName>
</protein>